<evidence type="ECO:0000256" key="3">
    <source>
        <dbReference type="ARBA" id="ARBA00022723"/>
    </source>
</evidence>
<dbReference type="InterPro" id="IPR001148">
    <property type="entry name" value="CA_dom"/>
</dbReference>
<dbReference type="GO" id="GO:0008270">
    <property type="term" value="F:zinc ion binding"/>
    <property type="evidence" value="ECO:0007669"/>
    <property type="project" value="InterPro"/>
</dbReference>
<reference evidence="8 9" key="1">
    <citation type="journal article" date="2020" name="Microb. Ecol.">
        <title>Ecogenomics of the Marine Benthic Filamentous Cyanobacterium Adonisia.</title>
        <authorList>
            <person name="Walter J.M."/>
            <person name="Coutinho F.H."/>
            <person name="Leomil L."/>
            <person name="Hargreaves P.I."/>
            <person name="Campeao M.E."/>
            <person name="Vieira V.V."/>
            <person name="Silva B.S."/>
            <person name="Fistarol G.O."/>
            <person name="Salomon P.S."/>
            <person name="Sawabe T."/>
            <person name="Mino S."/>
            <person name="Hosokawa M."/>
            <person name="Miyashita H."/>
            <person name="Maruyama F."/>
            <person name="van Verk M.C."/>
            <person name="Dutilh B.E."/>
            <person name="Thompson C.C."/>
            <person name="Thompson F.L."/>
        </authorList>
    </citation>
    <scope>NUCLEOTIDE SEQUENCE [LARGE SCALE GENOMIC DNA]</scope>
    <source>
        <strain evidence="8 9">CCMR0082</strain>
    </source>
</reference>
<evidence type="ECO:0000256" key="5">
    <source>
        <dbReference type="ARBA" id="ARBA00023239"/>
    </source>
</evidence>
<dbReference type="CDD" id="cd03124">
    <property type="entry name" value="alpha_CA_prokaryotic_like"/>
    <property type="match status" value="1"/>
</dbReference>
<dbReference type="PANTHER" id="PTHR18952">
    <property type="entry name" value="CARBONIC ANHYDRASE"/>
    <property type="match status" value="1"/>
</dbReference>
<comment type="similarity">
    <text evidence="1">Belongs to the alpha-carbonic anhydrase family.</text>
</comment>
<dbReference type="EMBL" id="QZCE01000002">
    <property type="protein sequence ID" value="NEZ66735.1"/>
    <property type="molecule type" value="Genomic_DNA"/>
</dbReference>
<feature type="domain" description="Alpha-carbonic anhydrase" evidence="7">
    <location>
        <begin position="19"/>
        <end position="234"/>
    </location>
</feature>
<sequence>MFGPLLTRRDFLQLSLASILWGYDGDQGPAHWSTLSSDYHICGDGQRQSPIQIDKTTATEETVSFDYRPMPISLLNNGRTIQETGNDRCSLTLDDQVYNLSQFHFHTPSEHTDGGAPYPMELHLVHRHAETQALVVVGVWITPGLEQPELAVLGQHLPKQSGEQISASAMVNPGNLLPTERTLVRYSGSLTTPPCSEGVTWLMMVNPIEASAQQIEMFHQVLGNNARPLQRPSF</sequence>
<dbReference type="Gene3D" id="3.10.200.10">
    <property type="entry name" value="Alpha carbonic anhydrase"/>
    <property type="match status" value="1"/>
</dbReference>
<organism evidence="8 9">
    <name type="scientific">Adonisia turfae CCMR0082</name>
    <dbReference type="NCBI Taxonomy" id="2304604"/>
    <lineage>
        <taxon>Bacteria</taxon>
        <taxon>Bacillati</taxon>
        <taxon>Cyanobacteriota</taxon>
        <taxon>Adonisia</taxon>
        <taxon>Adonisia turfae</taxon>
    </lineage>
</organism>
<dbReference type="SUPFAM" id="SSF51069">
    <property type="entry name" value="Carbonic anhydrase"/>
    <property type="match status" value="1"/>
</dbReference>
<dbReference type="AlphaFoldDB" id="A0A6M0SE25"/>
<evidence type="ECO:0000256" key="6">
    <source>
        <dbReference type="ARBA" id="ARBA00048348"/>
    </source>
</evidence>
<dbReference type="PROSITE" id="PS51144">
    <property type="entry name" value="ALPHA_CA_2"/>
    <property type="match status" value="1"/>
</dbReference>
<proteinExistence type="inferred from homology"/>
<evidence type="ECO:0000256" key="4">
    <source>
        <dbReference type="ARBA" id="ARBA00022833"/>
    </source>
</evidence>
<dbReference type="PANTHER" id="PTHR18952:SF265">
    <property type="entry name" value="CARBONIC ANHYDRASE"/>
    <property type="match status" value="1"/>
</dbReference>
<evidence type="ECO:0000313" key="9">
    <source>
        <dbReference type="Proteomes" id="UP000473574"/>
    </source>
</evidence>
<name>A0A6M0SE25_9CYAN</name>
<dbReference type="GO" id="GO:0004089">
    <property type="term" value="F:carbonate dehydratase activity"/>
    <property type="evidence" value="ECO:0007669"/>
    <property type="project" value="UniProtKB-EC"/>
</dbReference>
<evidence type="ECO:0000256" key="1">
    <source>
        <dbReference type="ARBA" id="ARBA00010718"/>
    </source>
</evidence>
<comment type="caution">
    <text evidence="8">The sequence shown here is derived from an EMBL/GenBank/DDBJ whole genome shotgun (WGS) entry which is preliminary data.</text>
</comment>
<dbReference type="Proteomes" id="UP000473574">
    <property type="component" value="Unassembled WGS sequence"/>
</dbReference>
<keyword evidence="4" id="KW-0862">Zinc</keyword>
<gene>
    <name evidence="8" type="ORF">D0962_28925</name>
</gene>
<dbReference type="RefSeq" id="WP_163669148.1">
    <property type="nucleotide sequence ID" value="NZ_QZCE01000002.1"/>
</dbReference>
<accession>A0A6M0SE25</accession>
<evidence type="ECO:0000259" key="7">
    <source>
        <dbReference type="PROSITE" id="PS51144"/>
    </source>
</evidence>
<dbReference type="SMART" id="SM01057">
    <property type="entry name" value="Carb_anhydrase"/>
    <property type="match status" value="1"/>
</dbReference>
<keyword evidence="3" id="KW-0479">Metal-binding</keyword>
<dbReference type="InterPro" id="IPR023561">
    <property type="entry name" value="Carbonic_anhydrase_a-class"/>
</dbReference>
<dbReference type="EC" id="4.2.1.1" evidence="2"/>
<dbReference type="Pfam" id="PF00194">
    <property type="entry name" value="Carb_anhydrase"/>
    <property type="match status" value="1"/>
</dbReference>
<comment type="catalytic activity">
    <reaction evidence="6">
        <text>hydrogencarbonate + H(+) = CO2 + H2O</text>
        <dbReference type="Rhea" id="RHEA:10748"/>
        <dbReference type="ChEBI" id="CHEBI:15377"/>
        <dbReference type="ChEBI" id="CHEBI:15378"/>
        <dbReference type="ChEBI" id="CHEBI:16526"/>
        <dbReference type="ChEBI" id="CHEBI:17544"/>
        <dbReference type="EC" id="4.2.1.1"/>
    </reaction>
</comment>
<evidence type="ECO:0000256" key="2">
    <source>
        <dbReference type="ARBA" id="ARBA00012925"/>
    </source>
</evidence>
<dbReference type="InterPro" id="IPR041891">
    <property type="entry name" value="Alpha_CA_prokaryot-like"/>
</dbReference>
<protein>
    <recommendedName>
        <fullName evidence="2">carbonic anhydrase</fullName>
        <ecNumber evidence="2">4.2.1.1</ecNumber>
    </recommendedName>
</protein>
<keyword evidence="5" id="KW-0456">Lyase</keyword>
<evidence type="ECO:0000313" key="8">
    <source>
        <dbReference type="EMBL" id="NEZ66735.1"/>
    </source>
</evidence>
<dbReference type="InterPro" id="IPR036398">
    <property type="entry name" value="CA_dom_sf"/>
</dbReference>